<dbReference type="PANTHER" id="PTHR47963:SF8">
    <property type="entry name" value="ATP-DEPENDENT RNA HELICASE DEAD"/>
    <property type="match status" value="1"/>
</dbReference>
<evidence type="ECO:0000256" key="10">
    <source>
        <dbReference type="HAMAP-Rule" id="MF_00964"/>
    </source>
</evidence>
<dbReference type="InterPro" id="IPR028618">
    <property type="entry name" value="DEAD_helicase_DeaD"/>
</dbReference>
<dbReference type="GO" id="GO:0003724">
    <property type="term" value="F:RNA helicase activity"/>
    <property type="evidence" value="ECO:0007669"/>
    <property type="project" value="UniProtKB-UniRule"/>
</dbReference>
<dbReference type="GO" id="GO:0033592">
    <property type="term" value="F:RNA strand annealing activity"/>
    <property type="evidence" value="ECO:0007669"/>
    <property type="project" value="TreeGrafter"/>
</dbReference>
<dbReference type="InterPro" id="IPR050547">
    <property type="entry name" value="DEAD_box_RNA_helicases"/>
</dbReference>
<accession>Q2SAB7</accession>
<dbReference type="HAMAP" id="MF_00964">
    <property type="entry name" value="DEAD_helicase_DeaD"/>
    <property type="match status" value="1"/>
</dbReference>
<dbReference type="CDD" id="cd12499">
    <property type="entry name" value="RRM_EcCsdA_like"/>
    <property type="match status" value="1"/>
</dbReference>
<dbReference type="GO" id="GO:0005829">
    <property type="term" value="C:cytosol"/>
    <property type="evidence" value="ECO:0007669"/>
    <property type="project" value="TreeGrafter"/>
</dbReference>
<protein>
    <recommendedName>
        <fullName evidence="10">ATP-dependent RNA helicase DeaD</fullName>
        <ecNumber evidence="10">3.6.4.13</ecNumber>
    </recommendedName>
    <alternativeName>
        <fullName evidence="10">Cold-shock DEAD box protein A</fullName>
    </alternativeName>
</protein>
<dbReference type="HOGENOM" id="CLU_003041_21_1_6"/>
<evidence type="ECO:0000256" key="5">
    <source>
        <dbReference type="ARBA" id="ARBA00022806"/>
    </source>
</evidence>
<dbReference type="Proteomes" id="UP000000238">
    <property type="component" value="Chromosome"/>
</dbReference>
<comment type="catalytic activity">
    <reaction evidence="9 10">
        <text>ATP + H2O = ADP + phosphate + H(+)</text>
        <dbReference type="Rhea" id="RHEA:13065"/>
        <dbReference type="ChEBI" id="CHEBI:15377"/>
        <dbReference type="ChEBI" id="CHEBI:15378"/>
        <dbReference type="ChEBI" id="CHEBI:30616"/>
        <dbReference type="ChEBI" id="CHEBI:43474"/>
        <dbReference type="ChEBI" id="CHEBI:456216"/>
        <dbReference type="EC" id="3.6.4.13"/>
    </reaction>
</comment>
<evidence type="ECO:0000256" key="3">
    <source>
        <dbReference type="ARBA" id="ARBA00022741"/>
    </source>
</evidence>
<dbReference type="InterPro" id="IPR000629">
    <property type="entry name" value="RNA-helicase_DEAD-box_CS"/>
</dbReference>
<dbReference type="GO" id="GO:0070417">
    <property type="term" value="P:cellular response to cold"/>
    <property type="evidence" value="ECO:0007669"/>
    <property type="project" value="InterPro"/>
</dbReference>
<dbReference type="GO" id="GO:0005840">
    <property type="term" value="C:ribosome"/>
    <property type="evidence" value="ECO:0007669"/>
    <property type="project" value="TreeGrafter"/>
</dbReference>
<proteinExistence type="inferred from homology"/>
<dbReference type="SMART" id="SM00487">
    <property type="entry name" value="DEXDc"/>
    <property type="match status" value="1"/>
</dbReference>
<keyword evidence="2 10" id="KW-0963">Cytoplasm</keyword>
<dbReference type="SUPFAM" id="SSF52540">
    <property type="entry name" value="P-loop containing nucleoside triphosphate hydrolases"/>
    <property type="match status" value="1"/>
</dbReference>
<comment type="subcellular location">
    <subcellularLocation>
        <location evidence="1 10">Cytoplasm</location>
    </subcellularLocation>
</comment>
<dbReference type="Gene3D" id="3.30.70.330">
    <property type="match status" value="1"/>
</dbReference>
<dbReference type="CDD" id="cd18787">
    <property type="entry name" value="SF2_C_DEAD"/>
    <property type="match status" value="1"/>
</dbReference>
<evidence type="ECO:0000256" key="11">
    <source>
        <dbReference type="PROSITE-ProRule" id="PRU00552"/>
    </source>
</evidence>
<keyword evidence="5 10" id="KW-0347">Helicase</keyword>
<evidence type="ECO:0000256" key="6">
    <source>
        <dbReference type="ARBA" id="ARBA00022840"/>
    </source>
</evidence>
<evidence type="ECO:0000256" key="1">
    <source>
        <dbReference type="ARBA" id="ARBA00004496"/>
    </source>
</evidence>
<organism evidence="16 17">
    <name type="scientific">Hahella chejuensis (strain KCTC 2396)</name>
    <dbReference type="NCBI Taxonomy" id="349521"/>
    <lineage>
        <taxon>Bacteria</taxon>
        <taxon>Pseudomonadati</taxon>
        <taxon>Pseudomonadota</taxon>
        <taxon>Gammaproteobacteria</taxon>
        <taxon>Oceanospirillales</taxon>
        <taxon>Hahellaceae</taxon>
        <taxon>Hahella</taxon>
    </lineage>
</organism>
<dbReference type="GO" id="GO:0005524">
    <property type="term" value="F:ATP binding"/>
    <property type="evidence" value="ECO:0007669"/>
    <property type="project" value="UniProtKB-UniRule"/>
</dbReference>
<dbReference type="InterPro" id="IPR014001">
    <property type="entry name" value="Helicase_ATP-bd"/>
</dbReference>
<dbReference type="Pfam" id="PF25399">
    <property type="entry name" value="DeaD_dimer"/>
    <property type="match status" value="1"/>
</dbReference>
<feature type="region of interest" description="Disordered" evidence="12">
    <location>
        <begin position="453"/>
        <end position="498"/>
    </location>
</feature>
<dbReference type="PROSITE" id="PS51195">
    <property type="entry name" value="Q_MOTIF"/>
    <property type="match status" value="1"/>
</dbReference>
<evidence type="ECO:0000256" key="4">
    <source>
        <dbReference type="ARBA" id="ARBA00022801"/>
    </source>
</evidence>
<dbReference type="Pfam" id="PF00270">
    <property type="entry name" value="DEAD"/>
    <property type="match status" value="1"/>
</dbReference>
<dbReference type="CDD" id="cd00268">
    <property type="entry name" value="DEADc"/>
    <property type="match status" value="1"/>
</dbReference>
<dbReference type="RefSeq" id="WP_011399466.1">
    <property type="nucleotide sequence ID" value="NC_007645.1"/>
</dbReference>
<evidence type="ECO:0000313" key="17">
    <source>
        <dbReference type="Proteomes" id="UP000000238"/>
    </source>
</evidence>
<evidence type="ECO:0000259" key="13">
    <source>
        <dbReference type="PROSITE" id="PS51192"/>
    </source>
</evidence>
<evidence type="ECO:0000256" key="7">
    <source>
        <dbReference type="ARBA" id="ARBA00022884"/>
    </source>
</evidence>
<dbReference type="SMART" id="SM00490">
    <property type="entry name" value="HELICc"/>
    <property type="match status" value="1"/>
</dbReference>
<dbReference type="PROSITE" id="PS51194">
    <property type="entry name" value="HELICASE_CTER"/>
    <property type="match status" value="1"/>
</dbReference>
<dbReference type="InterPro" id="IPR034415">
    <property type="entry name" value="CsdA_RRM"/>
</dbReference>
<dbReference type="InterPro" id="IPR001650">
    <property type="entry name" value="Helicase_C-like"/>
</dbReference>
<keyword evidence="17" id="KW-1185">Reference proteome</keyword>
<dbReference type="OrthoDB" id="9808889at2"/>
<evidence type="ECO:0000313" key="16">
    <source>
        <dbReference type="EMBL" id="ABC32407.1"/>
    </source>
</evidence>
<dbReference type="PROSITE" id="PS00039">
    <property type="entry name" value="DEAD_ATP_HELICASE"/>
    <property type="match status" value="1"/>
</dbReference>
<evidence type="ECO:0000259" key="15">
    <source>
        <dbReference type="PROSITE" id="PS51195"/>
    </source>
</evidence>
<keyword evidence="7 10" id="KW-0694">RNA-binding</keyword>
<dbReference type="AlphaFoldDB" id="Q2SAB7"/>
<dbReference type="InterPro" id="IPR012677">
    <property type="entry name" value="Nucleotide-bd_a/b_plait_sf"/>
</dbReference>
<dbReference type="EMBL" id="CP000155">
    <property type="protein sequence ID" value="ABC32407.1"/>
    <property type="molecule type" value="Genomic_DNA"/>
</dbReference>
<dbReference type="GO" id="GO:0016887">
    <property type="term" value="F:ATP hydrolysis activity"/>
    <property type="evidence" value="ECO:0007669"/>
    <property type="project" value="RHEA"/>
</dbReference>
<dbReference type="KEGG" id="hch:HCH_05756"/>
<comment type="function">
    <text evidence="10">DEAD-box RNA helicase involved in various cellular processes at low temperature, including ribosome biogenesis, mRNA degradation and translation initiation.</text>
</comment>
<keyword evidence="8 10" id="KW-0346">Stress response</keyword>
<feature type="domain" description="Helicase C-terminal" evidence="14">
    <location>
        <begin position="238"/>
        <end position="387"/>
    </location>
</feature>
<gene>
    <name evidence="10" type="primary">deaD</name>
    <name evidence="10" type="synonym">csdA</name>
    <name evidence="16" type="ordered locus">HCH_05756</name>
</gene>
<reference evidence="16 17" key="1">
    <citation type="journal article" date="2005" name="Nucleic Acids Res.">
        <title>Genomic blueprint of Hahella chejuensis, a marine microbe producing an algicidal agent.</title>
        <authorList>
            <person name="Jeong H."/>
            <person name="Yim J.H."/>
            <person name="Lee C."/>
            <person name="Choi S.-H."/>
            <person name="Park Y.K."/>
            <person name="Yoon S.H."/>
            <person name="Hur C.-G."/>
            <person name="Kang H.-Y."/>
            <person name="Kim D."/>
            <person name="Lee H.H."/>
            <person name="Park K.H."/>
            <person name="Park S.-H."/>
            <person name="Park H.-S."/>
            <person name="Lee H.K."/>
            <person name="Oh T.K."/>
            <person name="Kim J.F."/>
        </authorList>
    </citation>
    <scope>NUCLEOTIDE SEQUENCE [LARGE SCALE GENOMIC DNA]</scope>
    <source>
        <strain evidence="16 17">KCTC 2396</strain>
    </source>
</reference>
<dbReference type="InterPro" id="IPR005580">
    <property type="entry name" value="DbpA/CsdA_RNA-bd_dom"/>
</dbReference>
<evidence type="ECO:0000256" key="12">
    <source>
        <dbReference type="SAM" id="MobiDB-lite"/>
    </source>
</evidence>
<evidence type="ECO:0000256" key="8">
    <source>
        <dbReference type="ARBA" id="ARBA00023016"/>
    </source>
</evidence>
<dbReference type="InterPro" id="IPR014014">
    <property type="entry name" value="RNA_helicase_DEAD_Q_motif"/>
</dbReference>
<evidence type="ECO:0000256" key="2">
    <source>
        <dbReference type="ARBA" id="ARBA00022490"/>
    </source>
</evidence>
<dbReference type="InterPro" id="IPR044742">
    <property type="entry name" value="DEAD/DEAH_RhlB"/>
</dbReference>
<keyword evidence="3 10" id="KW-0547">Nucleotide-binding</keyword>
<dbReference type="InterPro" id="IPR027417">
    <property type="entry name" value="P-loop_NTPase"/>
</dbReference>
<dbReference type="FunFam" id="3.30.70.330:FF:000068">
    <property type="entry name" value="ATP-dependent RNA helicase DeaD"/>
    <property type="match status" value="1"/>
</dbReference>
<sequence length="593" mass="66132">MSSTDSATALSKDFASLGLSDSLLSALKDVGYEQPSPIQEQSIPLLLQGESILGVAQTGTGKTAAFALPLLERLDPKIQSPQIIVLAPTRELAIQVAEAFKSYSRYLPDFTVLPIYGGQDMRGQLRSLKRGVQVIVGTPGRVLDHLQRKSLDLSQIRAVVLDEADEMLRMGFIDDVEEILSNAPGECQYALFSATMPPAIKRVAEKYLKGAKEVRIAAKTSTVERISQHVLMVDNSHKLDALTRVLEVENFEGMIIFVRTKSATTELAEKLQARGYAAEALNGDQTQKIREQTIDRLKKGRLDIVVATDVAARGLDVERIGLVLNYDIPYDTEAYVHRIGRTGRAGREGKAILFAAPKERRLLRAIESATKQPLTPYEAPSAEKISEQRIQQFQENLHRTLDGQDLDSMKKVVLDFCKENELALEDVAAALAFRLQVEQPLFPILKDLPKLDKDFRGRDRDRDGRGRNPRDRDRRGREGREGRDSRRDDGIPRERYRIEVGRSHDVSPGDIVGAIANEANIESKYIGHIAIYDNFSTVELPEGMPKEVLQHLQKVRIRQQLINMKPDAGKPERKPRSGSGRGGPRPSSKRPRS</sequence>
<feature type="domain" description="Helicase ATP-binding" evidence="13">
    <location>
        <begin position="43"/>
        <end position="214"/>
    </location>
</feature>
<dbReference type="eggNOG" id="COG0513">
    <property type="taxonomic scope" value="Bacteria"/>
</dbReference>
<dbReference type="Pfam" id="PF03880">
    <property type="entry name" value="DbpA"/>
    <property type="match status" value="1"/>
</dbReference>
<dbReference type="STRING" id="349521.HCH_05756"/>
<feature type="short sequence motif" description="Q motif" evidence="11">
    <location>
        <begin position="12"/>
        <end position="40"/>
    </location>
</feature>
<keyword evidence="4 10" id="KW-0378">Hydrolase</keyword>
<evidence type="ECO:0000256" key="9">
    <source>
        <dbReference type="ARBA" id="ARBA00047984"/>
    </source>
</evidence>
<dbReference type="PROSITE" id="PS51192">
    <property type="entry name" value="HELICASE_ATP_BIND_1"/>
    <property type="match status" value="1"/>
</dbReference>
<dbReference type="EC" id="3.6.4.13" evidence="10"/>
<dbReference type="PANTHER" id="PTHR47963">
    <property type="entry name" value="DEAD-BOX ATP-DEPENDENT RNA HELICASE 47, MITOCHONDRIAL"/>
    <property type="match status" value="1"/>
</dbReference>
<name>Q2SAB7_HAHCH</name>
<feature type="domain" description="DEAD-box RNA helicase Q" evidence="15">
    <location>
        <begin position="12"/>
        <end position="40"/>
    </location>
</feature>
<dbReference type="GO" id="GO:0000027">
    <property type="term" value="P:ribosomal large subunit assembly"/>
    <property type="evidence" value="ECO:0007669"/>
    <property type="project" value="UniProtKB-UniRule"/>
</dbReference>
<dbReference type="GO" id="GO:0006401">
    <property type="term" value="P:RNA catabolic process"/>
    <property type="evidence" value="ECO:0007669"/>
    <property type="project" value="UniProtKB-UniRule"/>
</dbReference>
<dbReference type="InterPro" id="IPR011545">
    <property type="entry name" value="DEAD/DEAH_box_helicase_dom"/>
</dbReference>
<dbReference type="FunFam" id="3.40.50.300:FF:000108">
    <property type="entry name" value="ATP-dependent RNA helicase RhlE"/>
    <property type="match status" value="1"/>
</dbReference>
<keyword evidence="6 10" id="KW-0067">ATP-binding</keyword>
<feature type="region of interest" description="Disordered" evidence="12">
    <location>
        <begin position="561"/>
        <end position="593"/>
    </location>
</feature>
<comment type="similarity">
    <text evidence="10">Belongs to the DEAD box helicase family. DeaD/CsdA subfamily.</text>
</comment>
<dbReference type="Gene3D" id="3.40.50.300">
    <property type="entry name" value="P-loop containing nucleotide triphosphate hydrolases"/>
    <property type="match status" value="2"/>
</dbReference>
<dbReference type="InterPro" id="IPR057325">
    <property type="entry name" value="DeaD_dimer"/>
</dbReference>
<dbReference type="Pfam" id="PF00271">
    <property type="entry name" value="Helicase_C"/>
    <property type="match status" value="1"/>
</dbReference>
<evidence type="ECO:0000259" key="14">
    <source>
        <dbReference type="PROSITE" id="PS51194"/>
    </source>
</evidence>